<feature type="compositionally biased region" description="Basic and acidic residues" evidence="1">
    <location>
        <begin position="471"/>
        <end position="501"/>
    </location>
</feature>
<proteinExistence type="predicted"/>
<feature type="signal peptide" evidence="2">
    <location>
        <begin position="1"/>
        <end position="24"/>
    </location>
</feature>
<organism evidence="3 4">
    <name type="scientific">Dolosicoccus paucivorans</name>
    <dbReference type="NCBI Taxonomy" id="84521"/>
    <lineage>
        <taxon>Bacteria</taxon>
        <taxon>Bacillati</taxon>
        <taxon>Bacillota</taxon>
        <taxon>Bacilli</taxon>
        <taxon>Lactobacillales</taxon>
        <taxon>Aerococcaceae</taxon>
        <taxon>Dolosicoccus</taxon>
    </lineage>
</organism>
<dbReference type="Proteomes" id="UP000235682">
    <property type="component" value="Unassembled WGS sequence"/>
</dbReference>
<gene>
    <name evidence="3" type="ORF">CJ205_05660</name>
</gene>
<feature type="compositionally biased region" description="Acidic residues" evidence="1">
    <location>
        <begin position="554"/>
        <end position="572"/>
    </location>
</feature>
<feature type="chain" id="PRO_5014607439" description="Bacterial repeat domain-containing protein" evidence="2">
    <location>
        <begin position="25"/>
        <end position="855"/>
    </location>
</feature>
<feature type="region of interest" description="Disordered" evidence="1">
    <location>
        <begin position="471"/>
        <end position="754"/>
    </location>
</feature>
<feature type="compositionally biased region" description="Low complexity" evidence="1">
    <location>
        <begin position="573"/>
        <end position="591"/>
    </location>
</feature>
<feature type="compositionally biased region" description="Polar residues" evidence="1">
    <location>
        <begin position="729"/>
        <end position="745"/>
    </location>
</feature>
<protein>
    <recommendedName>
        <fullName evidence="5">Bacterial repeat domain-containing protein</fullName>
    </recommendedName>
</protein>
<evidence type="ECO:0000313" key="4">
    <source>
        <dbReference type="Proteomes" id="UP000235682"/>
    </source>
</evidence>
<feature type="compositionally biased region" description="Basic and acidic residues" evidence="1">
    <location>
        <begin position="510"/>
        <end position="553"/>
    </location>
</feature>
<evidence type="ECO:0008006" key="5">
    <source>
        <dbReference type="Google" id="ProtNLM"/>
    </source>
</evidence>
<dbReference type="RefSeq" id="WP_102228089.1">
    <property type="nucleotide sequence ID" value="NZ_PNFY01000043.1"/>
</dbReference>
<name>A0A2N6SM77_9LACT</name>
<dbReference type="STRING" id="84521.SAMN04487994_101217"/>
<dbReference type="AlphaFoldDB" id="A0A2N6SM77"/>
<sequence length="855" mass="98516">MKKYIVIAATALSLSTLLGNKAEADSVPYKLKGQQNAQEVTVQPFKVGDQSINISLDPYEYVYATIKGKDGKTEKVKVEHKFMCTDPNYNPMYPNTCNGRSWMMDGHRAGEDGQYTLQLPRALEEGDELILSFATDGNLIYGRATYEDEKTQQNRLTKEETPLNAIIPKTKEDESEKPEGYVTIKFSAGSSNQGVLEGTQIFYVDPNQEITLKDIAPAIKTQVGFEAIEWDVAIQKPQRFDKDRVIQVVYEELADIYQEEKPGYIPVEFRQGEFGELEGIQRFWIKPGVDIQLVSPRVKNVLGYTFKEWDKSTTIHLNEGDSPYIITAQYEKESETKPEQEGAISYVLKNQQNTQGVSVKSFSVGDKEIIIQLEPYEYVYASIKSKDGKSSRVPVKDKFMCTDPNYNPMYPTQCDNGRSWVMDGHRAGSDGRYVLVLPKELEEGEELILAFASEEGFTYGRAVYEDAKTQKERLANDEIKPEVPEPPKESKEPEVSQEKPENPGSPEVPEEPKDPEKSEESKEPESSEELKEPENSQEKPEEPETSEESKEPEVSQEEPENPEEPNEPEVSESPESPESSQEIPEESQTPELSKESESSEPSEQPEVPEEPKEPEKAEEPKNPETSPTPEVSNEPESLKESESSDISENQKRQKNQKNQRKLRNPKSQKILKLQSDLKRQKNQNLLKFRKNQKNLKRQKNQKNQRKLRTPKRQKTLNPQRVQKHLKILRNQTNQKVQKCQKSQKNPKAPRSPRSLKLQMTQKILKNRKFLRVQKSQKIQKSLKIQKFLKKNQKILRSPANPNLQNNQRCRITRKLPSLRQSLKHHKLLAYQRDQRFHQHLRYHKAQKFLRFQSHH</sequence>
<feature type="compositionally biased region" description="Basic residues" evidence="1">
    <location>
        <begin position="652"/>
        <end position="666"/>
    </location>
</feature>
<evidence type="ECO:0000256" key="2">
    <source>
        <dbReference type="SAM" id="SignalP"/>
    </source>
</evidence>
<feature type="compositionally biased region" description="Basic and acidic residues" evidence="1">
    <location>
        <begin position="609"/>
        <end position="622"/>
    </location>
</feature>
<dbReference type="OrthoDB" id="2223584at2"/>
<evidence type="ECO:0000313" key="3">
    <source>
        <dbReference type="EMBL" id="PMC58175.1"/>
    </source>
</evidence>
<keyword evidence="4" id="KW-1185">Reference proteome</keyword>
<evidence type="ECO:0000256" key="1">
    <source>
        <dbReference type="SAM" id="MobiDB-lite"/>
    </source>
</evidence>
<reference evidence="3 4" key="1">
    <citation type="submission" date="2017-09" db="EMBL/GenBank/DDBJ databases">
        <title>Bacterial strain isolated from the female urinary microbiota.</title>
        <authorList>
            <person name="Thomas-White K."/>
            <person name="Kumar N."/>
            <person name="Forster S."/>
            <person name="Putonti C."/>
            <person name="Lawley T."/>
            <person name="Wolfe A.J."/>
        </authorList>
    </citation>
    <scope>NUCLEOTIDE SEQUENCE [LARGE SCALE GENOMIC DNA]</scope>
    <source>
        <strain evidence="3 4">UMB0852</strain>
    </source>
</reference>
<accession>A0A2N6SM77</accession>
<keyword evidence="2" id="KW-0732">Signal</keyword>
<feature type="compositionally biased region" description="Polar residues" evidence="1">
    <location>
        <begin position="625"/>
        <end position="635"/>
    </location>
</feature>
<dbReference type="EMBL" id="PNHE01000022">
    <property type="protein sequence ID" value="PMC58175.1"/>
    <property type="molecule type" value="Genomic_DNA"/>
</dbReference>
<feature type="compositionally biased region" description="Basic residues" evidence="1">
    <location>
        <begin position="687"/>
        <end position="714"/>
    </location>
</feature>
<comment type="caution">
    <text evidence="3">The sequence shown here is derived from an EMBL/GenBank/DDBJ whole genome shotgun (WGS) entry which is preliminary data.</text>
</comment>